<dbReference type="EMBL" id="DXHP01000142">
    <property type="protein sequence ID" value="HIW06952.1"/>
    <property type="molecule type" value="Genomic_DNA"/>
</dbReference>
<accession>A0A9D1Q5F9</accession>
<keyword evidence="1" id="KW-0472">Membrane</keyword>
<keyword evidence="1" id="KW-1133">Transmembrane helix</keyword>
<dbReference type="AlphaFoldDB" id="A0A9D1Q5F9"/>
<proteinExistence type="predicted"/>
<dbReference type="Proteomes" id="UP000823934">
    <property type="component" value="Unassembled WGS sequence"/>
</dbReference>
<comment type="caution">
    <text evidence="2">The sequence shown here is derived from an EMBL/GenBank/DDBJ whole genome shotgun (WGS) entry which is preliminary data.</text>
</comment>
<evidence type="ECO:0000313" key="2">
    <source>
        <dbReference type="EMBL" id="HIW06952.1"/>
    </source>
</evidence>
<feature type="transmembrane region" description="Helical" evidence="1">
    <location>
        <begin position="74"/>
        <end position="94"/>
    </location>
</feature>
<reference evidence="2" key="2">
    <citation type="submission" date="2021-04" db="EMBL/GenBank/DDBJ databases">
        <authorList>
            <person name="Gilroy R."/>
        </authorList>
    </citation>
    <scope>NUCLEOTIDE SEQUENCE</scope>
    <source>
        <strain evidence="2">CHK160-9182</strain>
    </source>
</reference>
<keyword evidence="1" id="KW-0812">Transmembrane</keyword>
<evidence type="ECO:0000313" key="3">
    <source>
        <dbReference type="Proteomes" id="UP000823934"/>
    </source>
</evidence>
<gene>
    <name evidence="2" type="ORF">H9889_06465</name>
</gene>
<name>A0A9D1Q5F9_9GAMM</name>
<organism evidence="2 3">
    <name type="scientific">Candidatus Ignatzschineria merdigallinarum</name>
    <dbReference type="NCBI Taxonomy" id="2838621"/>
    <lineage>
        <taxon>Bacteria</taxon>
        <taxon>Pseudomonadati</taxon>
        <taxon>Pseudomonadota</taxon>
        <taxon>Gammaproteobacteria</taxon>
        <taxon>Cardiobacteriales</taxon>
        <taxon>Ignatzschineriaceae</taxon>
        <taxon>Ignatzschineria</taxon>
    </lineage>
</organism>
<sequence>MEFTIEELPEKSAKSTSRMKKGRFRFLRNIVVSSILTMIRFLRLRTSSVRNLSQSLLSKPLKKRLSKSIIKREFLVFALIIIFVTSAVVGWDLWQSHQQQQALRQYQQAFREESRALQTLRQQSQSFITAFQYEWIREVEGNSASVLRLLRGIPQEIAINIHFKSFQKSSNDSKFSIDGVASNFEKLFQLENYFKMNNWYASVTLLDDEGSMNRRPFQLKLVSLNTINMLFKD</sequence>
<protein>
    <submittedName>
        <fullName evidence="2">Uncharacterized protein</fullName>
    </submittedName>
</protein>
<reference evidence="2" key="1">
    <citation type="journal article" date="2021" name="PeerJ">
        <title>Extensive microbial diversity within the chicken gut microbiome revealed by metagenomics and culture.</title>
        <authorList>
            <person name="Gilroy R."/>
            <person name="Ravi A."/>
            <person name="Getino M."/>
            <person name="Pursley I."/>
            <person name="Horton D.L."/>
            <person name="Alikhan N.F."/>
            <person name="Baker D."/>
            <person name="Gharbi K."/>
            <person name="Hall N."/>
            <person name="Watson M."/>
            <person name="Adriaenssens E.M."/>
            <person name="Foster-Nyarko E."/>
            <person name="Jarju S."/>
            <person name="Secka A."/>
            <person name="Antonio M."/>
            <person name="Oren A."/>
            <person name="Chaudhuri R.R."/>
            <person name="La Ragione R."/>
            <person name="Hildebrand F."/>
            <person name="Pallen M.J."/>
        </authorList>
    </citation>
    <scope>NUCLEOTIDE SEQUENCE</scope>
    <source>
        <strain evidence="2">CHK160-9182</strain>
    </source>
</reference>
<evidence type="ECO:0000256" key="1">
    <source>
        <dbReference type="SAM" id="Phobius"/>
    </source>
</evidence>